<dbReference type="InterPro" id="IPR052187">
    <property type="entry name" value="MFSD1"/>
</dbReference>
<dbReference type="EMBL" id="ML004907">
    <property type="protein sequence ID" value="RKP22162.1"/>
    <property type="molecule type" value="Genomic_DNA"/>
</dbReference>
<evidence type="ECO:0000256" key="22">
    <source>
        <dbReference type="ARBA" id="ARBA00045018"/>
    </source>
</evidence>
<evidence type="ECO:0000256" key="7">
    <source>
        <dbReference type="ARBA" id="ARBA00023228"/>
    </source>
</evidence>
<evidence type="ECO:0000256" key="20">
    <source>
        <dbReference type="ARBA" id="ARBA00044924"/>
    </source>
</evidence>
<comment type="catalytic activity">
    <reaction evidence="15">
        <text>L-arginyl-L-alpha-amino acid(out) = L-arginyl-L-alpha-amino acid(in)</text>
        <dbReference type="Rhea" id="RHEA:79371"/>
        <dbReference type="ChEBI" id="CHEBI:84315"/>
    </reaction>
</comment>
<evidence type="ECO:0000256" key="13">
    <source>
        <dbReference type="ARBA" id="ARBA00044893"/>
    </source>
</evidence>
<evidence type="ECO:0000256" key="4">
    <source>
        <dbReference type="ARBA" id="ARBA00022692"/>
    </source>
</evidence>
<comment type="catalytic activity">
    <reaction evidence="9">
        <text>L-histidyl-glycine(out) = L-histidyl-glycine(in)</text>
        <dbReference type="Rhea" id="RHEA:79395"/>
        <dbReference type="ChEBI" id="CHEBI:229957"/>
    </reaction>
</comment>
<evidence type="ECO:0000256" key="10">
    <source>
        <dbReference type="ARBA" id="ARBA00044881"/>
    </source>
</evidence>
<evidence type="ECO:0000256" key="11">
    <source>
        <dbReference type="ARBA" id="ARBA00044884"/>
    </source>
</evidence>
<evidence type="ECO:0000256" key="18">
    <source>
        <dbReference type="ARBA" id="ARBA00044912"/>
    </source>
</evidence>
<gene>
    <name evidence="27" type="ORF">ROZALSC1DRAFT_19917</name>
</gene>
<sequence>MSKYDQWIILFFSCFIVFGSYYCYDIPASLNKPIHKYMNTTYDEHQYQLNLLYSVYSFPNTILPLIGGILVDKYGTTTTLIVFGILVVFGHFIFSIGLTLKSFPTMLLGRFVFGLGGETLEVSQTSIVSEYF</sequence>
<dbReference type="InterPro" id="IPR036259">
    <property type="entry name" value="MFS_trans_sf"/>
</dbReference>
<reference evidence="28" key="1">
    <citation type="journal article" date="2018" name="Nat. Microbiol.">
        <title>Leveraging single-cell genomics to expand the fungal tree of life.</title>
        <authorList>
            <person name="Ahrendt S.R."/>
            <person name="Quandt C.A."/>
            <person name="Ciobanu D."/>
            <person name="Clum A."/>
            <person name="Salamov A."/>
            <person name="Andreopoulos B."/>
            <person name="Cheng J.F."/>
            <person name="Woyke T."/>
            <person name="Pelin A."/>
            <person name="Henrissat B."/>
            <person name="Reynolds N.K."/>
            <person name="Benny G.L."/>
            <person name="Smith M.E."/>
            <person name="James T.Y."/>
            <person name="Grigoriev I.V."/>
        </authorList>
    </citation>
    <scope>NUCLEOTIDE SEQUENCE [LARGE SCALE GENOMIC DNA]</scope>
    <source>
        <strain evidence="28">CSF55</strain>
    </source>
</reference>
<evidence type="ECO:0000256" key="12">
    <source>
        <dbReference type="ARBA" id="ARBA00044891"/>
    </source>
</evidence>
<feature type="transmembrane region" description="Helical" evidence="25">
    <location>
        <begin position="51"/>
        <end position="71"/>
    </location>
</feature>
<evidence type="ECO:0000256" key="5">
    <source>
        <dbReference type="ARBA" id="ARBA00022989"/>
    </source>
</evidence>
<evidence type="ECO:0000256" key="3">
    <source>
        <dbReference type="ARBA" id="ARBA00022448"/>
    </source>
</evidence>
<comment type="catalytic activity">
    <reaction evidence="13">
        <text>L-alpha-aminoacyl-L-lysine(out) = L-alpha-aminoacyl-L-lysine(in)</text>
        <dbReference type="Rhea" id="RHEA:79383"/>
        <dbReference type="ChEBI" id="CHEBI:229966"/>
    </reaction>
</comment>
<dbReference type="PROSITE" id="PS50850">
    <property type="entry name" value="MFS"/>
    <property type="match status" value="1"/>
</dbReference>
<evidence type="ECO:0000256" key="21">
    <source>
        <dbReference type="ARBA" id="ARBA00044985"/>
    </source>
</evidence>
<dbReference type="Proteomes" id="UP000281549">
    <property type="component" value="Unassembled WGS sequence"/>
</dbReference>
<feature type="transmembrane region" description="Helical" evidence="25">
    <location>
        <begin position="6"/>
        <end position="30"/>
    </location>
</feature>
<feature type="domain" description="Major facilitator superfamily (MFS) profile" evidence="26">
    <location>
        <begin position="1"/>
        <end position="132"/>
    </location>
</feature>
<comment type="catalytic activity">
    <reaction evidence="11">
        <text>L-alpha-aminoacyl-L-histidine(out) = L-alpha-aminoacyl-L-histidine(in)</text>
        <dbReference type="Rhea" id="RHEA:79375"/>
        <dbReference type="ChEBI" id="CHEBI:229967"/>
    </reaction>
</comment>
<evidence type="ECO:0000256" key="17">
    <source>
        <dbReference type="ARBA" id="ARBA00044903"/>
    </source>
</evidence>
<dbReference type="PANTHER" id="PTHR23512:SF3">
    <property type="entry name" value="MAJOR FACILITATOR SUPERFAMILY DOMAIN-CONTAINING PROTEIN 1"/>
    <property type="match status" value="1"/>
</dbReference>
<feature type="transmembrane region" description="Helical" evidence="25">
    <location>
        <begin position="77"/>
        <end position="100"/>
    </location>
</feature>
<keyword evidence="7" id="KW-0458">Lysosome</keyword>
<dbReference type="InterPro" id="IPR011701">
    <property type="entry name" value="MFS"/>
</dbReference>
<dbReference type="Gene3D" id="1.20.1250.20">
    <property type="entry name" value="MFS general substrate transporter like domains"/>
    <property type="match status" value="1"/>
</dbReference>
<comment type="catalytic activity">
    <reaction evidence="19">
        <text>L-alanyl-L-lysine(out) = L-alanyl-L-lysine(in)</text>
        <dbReference type="Rhea" id="RHEA:79415"/>
        <dbReference type="ChEBI" id="CHEBI:192470"/>
    </reaction>
</comment>
<evidence type="ECO:0000256" key="24">
    <source>
        <dbReference type="ARBA" id="ARBA00046376"/>
    </source>
</evidence>
<dbReference type="AlphaFoldDB" id="A0A4P9YS27"/>
<evidence type="ECO:0000313" key="28">
    <source>
        <dbReference type="Proteomes" id="UP000281549"/>
    </source>
</evidence>
<evidence type="ECO:0000256" key="6">
    <source>
        <dbReference type="ARBA" id="ARBA00023136"/>
    </source>
</evidence>
<comment type="subunit">
    <text evidence="24">Homodimer. Interacts with lysosomal protein GLMP (via lumenal domain); the interaction starts while both proteins are still in the endoplasmic reticulum and is required for stabilization of MFSD1 in lysosomes but has no direct effect on its targeting to lysosomes or transporter activity.</text>
</comment>
<evidence type="ECO:0000259" key="26">
    <source>
        <dbReference type="PROSITE" id="PS50850"/>
    </source>
</evidence>
<comment type="catalytic activity">
    <reaction evidence="17">
        <text>L-arginyl-glycine(out) = L-arginyl-glycine(in)</text>
        <dbReference type="Rhea" id="RHEA:79391"/>
        <dbReference type="ChEBI" id="CHEBI:229955"/>
    </reaction>
</comment>
<comment type="catalytic activity">
    <reaction evidence="8">
        <text>L-lysyl-L-alanine(out) = L-lysyl-L-alanine(in)</text>
        <dbReference type="Rhea" id="RHEA:79399"/>
        <dbReference type="ChEBI" id="CHEBI:229954"/>
    </reaction>
</comment>
<keyword evidence="4 25" id="KW-0812">Transmembrane</keyword>
<evidence type="ECO:0000256" key="2">
    <source>
        <dbReference type="ARBA" id="ARBA00008335"/>
    </source>
</evidence>
<evidence type="ECO:0000256" key="8">
    <source>
        <dbReference type="ARBA" id="ARBA00044876"/>
    </source>
</evidence>
<keyword evidence="6 25" id="KW-0472">Membrane</keyword>
<comment type="similarity">
    <text evidence="2">Belongs to the major facilitator superfamily.</text>
</comment>
<name>A0A4P9YS27_ROZAC</name>
<evidence type="ECO:0000256" key="1">
    <source>
        <dbReference type="ARBA" id="ARBA00004155"/>
    </source>
</evidence>
<dbReference type="GO" id="GO:0022857">
    <property type="term" value="F:transmembrane transporter activity"/>
    <property type="evidence" value="ECO:0007669"/>
    <property type="project" value="InterPro"/>
</dbReference>
<comment type="catalytic activity">
    <reaction evidence="18">
        <text>L-histidyl-L-alpha-amino acid(out) = L-histidyl-L-alpha-amino acid(in)</text>
        <dbReference type="Rhea" id="RHEA:79379"/>
        <dbReference type="ChEBI" id="CHEBI:229964"/>
    </reaction>
</comment>
<comment type="subcellular location">
    <subcellularLocation>
        <location evidence="1">Lysosome membrane</location>
        <topology evidence="1">Multi-pass membrane protein</topology>
    </subcellularLocation>
</comment>
<comment type="catalytic activity">
    <reaction evidence="16">
        <text>L-lysyl-L-lysine(out) = L-lysyl-L-lysine(in)</text>
        <dbReference type="Rhea" id="RHEA:79403"/>
        <dbReference type="ChEBI" id="CHEBI:229956"/>
    </reaction>
</comment>
<evidence type="ECO:0000256" key="15">
    <source>
        <dbReference type="ARBA" id="ARBA00044899"/>
    </source>
</evidence>
<keyword evidence="3" id="KW-0813">Transport</keyword>
<dbReference type="InterPro" id="IPR020846">
    <property type="entry name" value="MFS_dom"/>
</dbReference>
<dbReference type="SUPFAM" id="SSF103473">
    <property type="entry name" value="MFS general substrate transporter"/>
    <property type="match status" value="1"/>
</dbReference>
<proteinExistence type="inferred from homology"/>
<accession>A0A4P9YS27</accession>
<evidence type="ECO:0000256" key="16">
    <source>
        <dbReference type="ARBA" id="ARBA00044900"/>
    </source>
</evidence>
<comment type="catalytic activity">
    <reaction evidence="12">
        <text>L-lysyl-L-alpha-amino acid(out) = L-lysyl-L-alpha-amino acid(in)</text>
        <dbReference type="Rhea" id="RHEA:79387"/>
        <dbReference type="ChEBI" id="CHEBI:229965"/>
    </reaction>
</comment>
<keyword evidence="5 25" id="KW-1133">Transmembrane helix</keyword>
<evidence type="ECO:0000313" key="27">
    <source>
        <dbReference type="EMBL" id="RKP22162.1"/>
    </source>
</evidence>
<comment type="catalytic activity">
    <reaction evidence="10">
        <text>L-alpha-aminoacyl-L-arginine(out) = L-alpha-aminoacyl-L-arginine(in)</text>
        <dbReference type="Rhea" id="RHEA:79367"/>
        <dbReference type="ChEBI" id="CHEBI:229968"/>
    </reaction>
</comment>
<comment type="function">
    <text evidence="23">Lysosomal dipeptide uniporter that selectively exports lysine, arginine or histidine-containing dipeptides with a net positive charge from the lysosome lumen into the cytosol. Could play a role in a specific type of protein O-glycosylation indirectly regulating macrophages migration and tissue invasion. Also essential for liver homeostasis.</text>
</comment>
<evidence type="ECO:0000256" key="23">
    <source>
        <dbReference type="ARBA" id="ARBA00045709"/>
    </source>
</evidence>
<evidence type="ECO:0000256" key="19">
    <source>
        <dbReference type="ARBA" id="ARBA00044919"/>
    </source>
</evidence>
<evidence type="ECO:0000256" key="14">
    <source>
        <dbReference type="ARBA" id="ARBA00044898"/>
    </source>
</evidence>
<comment type="catalytic activity">
    <reaction evidence="14">
        <text>L-aspartyl-L-lysine(out) = L-aspartyl-L-lysine(in)</text>
        <dbReference type="Rhea" id="RHEA:79411"/>
        <dbReference type="ChEBI" id="CHEBI:229953"/>
    </reaction>
</comment>
<dbReference type="Pfam" id="PF07690">
    <property type="entry name" value="MFS_1"/>
    <property type="match status" value="1"/>
</dbReference>
<dbReference type="PANTHER" id="PTHR23512">
    <property type="entry name" value="MAJOR FACILITATOR SUPERFAMILY DOMAIN-CONTAINING PROTEIN 1"/>
    <property type="match status" value="1"/>
</dbReference>
<protein>
    <recommendedName>
        <fullName evidence="21">Lysosomal dipeptide transporter MFSD1</fullName>
    </recommendedName>
    <alternativeName>
        <fullName evidence="22">Major facilitator superfamily domain-containing protein 1</fullName>
    </alternativeName>
</protein>
<comment type="catalytic activity">
    <reaction evidence="20">
        <text>L-lysyl-glycine(out) = L-lysyl-glycine(in)</text>
        <dbReference type="Rhea" id="RHEA:79407"/>
        <dbReference type="ChEBI" id="CHEBI:191202"/>
    </reaction>
</comment>
<organism evidence="27 28">
    <name type="scientific">Rozella allomycis (strain CSF55)</name>
    <dbReference type="NCBI Taxonomy" id="988480"/>
    <lineage>
        <taxon>Eukaryota</taxon>
        <taxon>Fungi</taxon>
        <taxon>Fungi incertae sedis</taxon>
        <taxon>Cryptomycota</taxon>
        <taxon>Cryptomycota incertae sedis</taxon>
        <taxon>Rozella</taxon>
    </lineage>
</organism>
<evidence type="ECO:0000256" key="9">
    <source>
        <dbReference type="ARBA" id="ARBA00044878"/>
    </source>
</evidence>
<evidence type="ECO:0000256" key="25">
    <source>
        <dbReference type="SAM" id="Phobius"/>
    </source>
</evidence>